<dbReference type="FunFam" id="3.30.1330.40:FF:000001">
    <property type="entry name" value="L-PSP family endoribonuclease"/>
    <property type="match status" value="1"/>
</dbReference>
<organism evidence="2 3">
    <name type="scientific">Methylobrevis albus</name>
    <dbReference type="NCBI Taxonomy" id="2793297"/>
    <lineage>
        <taxon>Bacteria</taxon>
        <taxon>Pseudomonadati</taxon>
        <taxon>Pseudomonadota</taxon>
        <taxon>Alphaproteobacteria</taxon>
        <taxon>Hyphomicrobiales</taxon>
        <taxon>Pleomorphomonadaceae</taxon>
        <taxon>Methylobrevis</taxon>
    </lineage>
</organism>
<comment type="caution">
    <text evidence="2">The sequence shown here is derived from an EMBL/GenBank/DDBJ whole genome shotgun (WGS) entry which is preliminary data.</text>
</comment>
<keyword evidence="3" id="KW-1185">Reference proteome</keyword>
<dbReference type="InterPro" id="IPR006175">
    <property type="entry name" value="YjgF/YER057c/UK114"/>
</dbReference>
<name>A0A931I427_9HYPH</name>
<evidence type="ECO:0000313" key="2">
    <source>
        <dbReference type="EMBL" id="MBH0239099.1"/>
    </source>
</evidence>
<comment type="similarity">
    <text evidence="1">Belongs to the RutC family.</text>
</comment>
<dbReference type="PANTHER" id="PTHR11803:SF58">
    <property type="entry name" value="PROTEIN HMF1-RELATED"/>
    <property type="match status" value="1"/>
</dbReference>
<dbReference type="Proteomes" id="UP000631694">
    <property type="component" value="Unassembled WGS sequence"/>
</dbReference>
<dbReference type="GO" id="GO:0019239">
    <property type="term" value="F:deaminase activity"/>
    <property type="evidence" value="ECO:0007669"/>
    <property type="project" value="TreeGrafter"/>
</dbReference>
<gene>
    <name evidence="2" type="ORF">I5731_14820</name>
</gene>
<dbReference type="RefSeq" id="WP_197312169.1">
    <property type="nucleotide sequence ID" value="NZ_JADZLT010000052.1"/>
</dbReference>
<dbReference type="Pfam" id="PF01042">
    <property type="entry name" value="Ribonuc_L-PSP"/>
    <property type="match status" value="1"/>
</dbReference>
<accession>A0A931I427</accession>
<dbReference type="SUPFAM" id="SSF55298">
    <property type="entry name" value="YjgF-like"/>
    <property type="match status" value="1"/>
</dbReference>
<dbReference type="PANTHER" id="PTHR11803">
    <property type="entry name" value="2-IMINOBUTANOATE/2-IMINOPROPANOATE DEAMINASE RIDA"/>
    <property type="match status" value="1"/>
</dbReference>
<dbReference type="CDD" id="cd00448">
    <property type="entry name" value="YjgF_YER057c_UK114_family"/>
    <property type="match status" value="1"/>
</dbReference>
<sequence length="131" mass="13987">MPKTCLVPPNLAFQPRPSYPYSPGTAAGGFVYTAGQVAWNERGELVGRGDVEAQTRQVLSNIRSILELGGATPGDVLKCNVYLADIRTFAAMNAVFAEFFPVDPPARTTVQAALAEPEMLVEIEAIAFVAS</sequence>
<dbReference type="GO" id="GO:0005829">
    <property type="term" value="C:cytosol"/>
    <property type="evidence" value="ECO:0007669"/>
    <property type="project" value="TreeGrafter"/>
</dbReference>
<dbReference type="InterPro" id="IPR035959">
    <property type="entry name" value="RutC-like_sf"/>
</dbReference>
<evidence type="ECO:0000256" key="1">
    <source>
        <dbReference type="ARBA" id="ARBA00010552"/>
    </source>
</evidence>
<dbReference type="Gene3D" id="3.30.1330.40">
    <property type="entry name" value="RutC-like"/>
    <property type="match status" value="1"/>
</dbReference>
<dbReference type="AlphaFoldDB" id="A0A931I427"/>
<evidence type="ECO:0000313" key="3">
    <source>
        <dbReference type="Proteomes" id="UP000631694"/>
    </source>
</evidence>
<protein>
    <submittedName>
        <fullName evidence="2">RidA family protein</fullName>
    </submittedName>
</protein>
<proteinExistence type="inferred from homology"/>
<dbReference type="EMBL" id="JADZLT010000052">
    <property type="protein sequence ID" value="MBH0239099.1"/>
    <property type="molecule type" value="Genomic_DNA"/>
</dbReference>
<reference evidence="2" key="1">
    <citation type="submission" date="2020-12" db="EMBL/GenBank/DDBJ databases">
        <title>Methylobrevis albus sp. nov., isolated from fresh water lack sediment.</title>
        <authorList>
            <person name="Zou Q."/>
        </authorList>
    </citation>
    <scope>NUCLEOTIDE SEQUENCE</scope>
    <source>
        <strain evidence="2">L22</strain>
    </source>
</reference>